<name>A0A6F9DM90_9ASCI</name>
<dbReference type="GO" id="GO:0005737">
    <property type="term" value="C:cytoplasm"/>
    <property type="evidence" value="ECO:0007669"/>
    <property type="project" value="TreeGrafter"/>
</dbReference>
<feature type="compositionally biased region" description="Polar residues" evidence="2">
    <location>
        <begin position="445"/>
        <end position="456"/>
    </location>
</feature>
<feature type="coiled-coil region" evidence="1">
    <location>
        <begin position="326"/>
        <end position="367"/>
    </location>
</feature>
<feature type="coiled-coil region" evidence="1">
    <location>
        <begin position="162"/>
        <end position="215"/>
    </location>
</feature>
<reference evidence="3" key="1">
    <citation type="submission" date="2020-04" db="EMBL/GenBank/DDBJ databases">
        <authorList>
            <person name="Neveu A P."/>
        </authorList>
    </citation>
    <scope>NUCLEOTIDE SEQUENCE</scope>
    <source>
        <tissue evidence="3">Whole embryo</tissue>
    </source>
</reference>
<feature type="compositionally biased region" description="Basic and acidic residues" evidence="2">
    <location>
        <begin position="432"/>
        <end position="444"/>
    </location>
</feature>
<sequence length="576" mass="66939">MKINGLFLQYLSHISVRVNAGFTVIFLLCKPNMANPLPQRPYTAIGNSSIHNSTDFIDHTNPFRTRKNYKKFKEVHLSARHPRKFENVETFNLNPGYRLSKSAGKVYVRINPNTFFDHPKPETPPKKLNVQEMESLVKDLQNQVSTLSTYLEEERLRHGGTRKRASLDLQNLEKELKGKHDMTIGHLLQKHEDEKLDMSEQHEKKLQEIDEENQKRFDSLTNEYRLLKASFKNYRATLQEEMNGQWRVKLDELDWEKRHAIDNAVDDCKKMLEDKFAQERQEMRREFRMNMNDMMREHRQDLEMVTKKLTGGDVSIEELKRRSFLLDEVQQELKEMKLQLQDEQLLVRKTKMELNDARMKLSTLEGQFEARVSAVEDKHRSQIESLTMERADARLKIARSCQDLQSEKIAREIAETERKEAAVRSLEAKIKESEESLENTKETSPESIVTQTTSNPLDEGRTEDDNIVCDETNDLEAVSDASAVLEAICDANKLKKQVREEITRKPKRVSTAPNKVRHPPRFTVPPIDKSVNLTTITIGGFESTPFTAPDQHDTTKYPDLRSNNDDDRPKSPKVIH</sequence>
<dbReference type="InterPro" id="IPR026674">
    <property type="entry name" value="FLACC1"/>
</dbReference>
<feature type="region of interest" description="Disordered" evidence="2">
    <location>
        <begin position="540"/>
        <end position="576"/>
    </location>
</feature>
<evidence type="ECO:0000256" key="2">
    <source>
        <dbReference type="SAM" id="MobiDB-lite"/>
    </source>
</evidence>
<dbReference type="AlphaFoldDB" id="A0A6F9DM90"/>
<feature type="compositionally biased region" description="Basic and acidic residues" evidence="2">
    <location>
        <begin position="550"/>
        <end position="570"/>
    </location>
</feature>
<evidence type="ECO:0000256" key="1">
    <source>
        <dbReference type="SAM" id="Coils"/>
    </source>
</evidence>
<dbReference type="PANTHER" id="PTHR21707:SF42">
    <property type="entry name" value="FLAGELLUM-ASSOCIATED COILED-COIL DOMAIN-CONTAINING PROTEIN 1"/>
    <property type="match status" value="1"/>
</dbReference>
<dbReference type="PANTHER" id="PTHR21707">
    <property type="entry name" value="FLAGELLUM-ASSOCIATED COILED-COIL DOMAIN-CONTAINING PROTEIN 1"/>
    <property type="match status" value="1"/>
</dbReference>
<protein>
    <submittedName>
        <fullName evidence="3">Myosin-14-like</fullName>
    </submittedName>
</protein>
<keyword evidence="1" id="KW-0175">Coiled coil</keyword>
<gene>
    <name evidence="3" type="primary">Myh14</name>
</gene>
<proteinExistence type="evidence at transcript level"/>
<dbReference type="EMBL" id="LR788246">
    <property type="protein sequence ID" value="CAB3264108.1"/>
    <property type="molecule type" value="mRNA"/>
</dbReference>
<feature type="region of interest" description="Disordered" evidence="2">
    <location>
        <begin position="432"/>
        <end position="465"/>
    </location>
</feature>
<organism evidence="3">
    <name type="scientific">Phallusia mammillata</name>
    <dbReference type="NCBI Taxonomy" id="59560"/>
    <lineage>
        <taxon>Eukaryota</taxon>
        <taxon>Metazoa</taxon>
        <taxon>Chordata</taxon>
        <taxon>Tunicata</taxon>
        <taxon>Ascidiacea</taxon>
        <taxon>Phlebobranchia</taxon>
        <taxon>Ascidiidae</taxon>
        <taxon>Phallusia</taxon>
    </lineage>
</organism>
<accession>A0A6F9DM90</accession>
<evidence type="ECO:0000313" key="3">
    <source>
        <dbReference type="EMBL" id="CAB3264108.1"/>
    </source>
</evidence>